<sequence length="238" mass="27455">MSGRGYKIMSDKYYSRTGLMHDKKQLRNHVGILKQFYLFWKMCNNFSGINRGPSGENKAELRKLIHGEPDYCPHLEIMFKNVVVDGTTSCIPEEEEEEEEEENEENDKFDTPMSSGSRRRSTITNTIASSSGKKAKGGFMSMMSTMMNKWESVEERNHVVLKANQEEKARKRDKLGSDVQFCMDLAVEYGATSGSVELFGCTLFFKDEYNRVVFKSILTNEGKLDWIKRMCAHDKLYR</sequence>
<gene>
    <name evidence="2" type="ORF">PAHAL_2G049800</name>
</gene>
<dbReference type="PANTHER" id="PTHR47069:SF11">
    <property type="entry name" value="OS04G0275550 PROTEIN"/>
    <property type="match status" value="1"/>
</dbReference>
<reference evidence="2" key="1">
    <citation type="submission" date="2018-04" db="EMBL/GenBank/DDBJ databases">
        <title>WGS assembly of Panicum hallii.</title>
        <authorList>
            <person name="Lovell J."/>
            <person name="Jenkins J."/>
            <person name="Lowry D."/>
            <person name="Mamidi S."/>
            <person name="Sreedasyam A."/>
            <person name="Weng X."/>
            <person name="Barry K."/>
            <person name="Bonette J."/>
            <person name="Campitelli B."/>
            <person name="Daum C."/>
            <person name="Gordon S."/>
            <person name="Gould B."/>
            <person name="Lipzen A."/>
            <person name="Macqueen A."/>
            <person name="Palacio-Mejia J."/>
            <person name="Plott C."/>
            <person name="Shakirov E."/>
            <person name="Shu S."/>
            <person name="Yoshinaga Y."/>
            <person name="Zane M."/>
            <person name="Rokhsar D."/>
            <person name="Grimwood J."/>
            <person name="Schmutz J."/>
            <person name="Juenger T."/>
        </authorList>
    </citation>
    <scope>NUCLEOTIDE SEQUENCE [LARGE SCALE GENOMIC DNA]</scope>
    <source>
        <strain evidence="2">FIL2</strain>
    </source>
</reference>
<dbReference type="Proteomes" id="UP000243499">
    <property type="component" value="Chromosome 2"/>
</dbReference>
<proteinExistence type="predicted"/>
<dbReference type="PANTHER" id="PTHR47069">
    <property type="match status" value="1"/>
</dbReference>
<name>A0A2T8KN19_9POAL</name>
<feature type="region of interest" description="Disordered" evidence="1">
    <location>
        <begin position="91"/>
        <end position="137"/>
    </location>
</feature>
<evidence type="ECO:0000256" key="1">
    <source>
        <dbReference type="SAM" id="MobiDB-lite"/>
    </source>
</evidence>
<dbReference type="AlphaFoldDB" id="A0A2T8KN19"/>
<dbReference type="EMBL" id="CM008047">
    <property type="protein sequence ID" value="PVH63534.1"/>
    <property type="molecule type" value="Genomic_DNA"/>
</dbReference>
<feature type="compositionally biased region" description="Acidic residues" evidence="1">
    <location>
        <begin position="92"/>
        <end position="107"/>
    </location>
</feature>
<organism evidence="2">
    <name type="scientific">Panicum hallii</name>
    <dbReference type="NCBI Taxonomy" id="206008"/>
    <lineage>
        <taxon>Eukaryota</taxon>
        <taxon>Viridiplantae</taxon>
        <taxon>Streptophyta</taxon>
        <taxon>Embryophyta</taxon>
        <taxon>Tracheophyta</taxon>
        <taxon>Spermatophyta</taxon>
        <taxon>Magnoliopsida</taxon>
        <taxon>Liliopsida</taxon>
        <taxon>Poales</taxon>
        <taxon>Poaceae</taxon>
        <taxon>PACMAD clade</taxon>
        <taxon>Panicoideae</taxon>
        <taxon>Panicodae</taxon>
        <taxon>Paniceae</taxon>
        <taxon>Panicinae</taxon>
        <taxon>Panicum</taxon>
        <taxon>Panicum sect. Panicum</taxon>
    </lineage>
</organism>
<accession>A0A2T8KN19</accession>
<evidence type="ECO:0008006" key="3">
    <source>
        <dbReference type="Google" id="ProtNLM"/>
    </source>
</evidence>
<protein>
    <recommendedName>
        <fullName evidence="3">Myb/SANT-like domain-containing protein</fullName>
    </recommendedName>
</protein>
<feature type="compositionally biased region" description="Polar residues" evidence="1">
    <location>
        <begin position="112"/>
        <end position="132"/>
    </location>
</feature>
<dbReference type="Gramene" id="PVH63534">
    <property type="protein sequence ID" value="PVH63534"/>
    <property type="gene ID" value="PAHAL_2G049800"/>
</dbReference>
<evidence type="ECO:0000313" key="2">
    <source>
        <dbReference type="EMBL" id="PVH63534.1"/>
    </source>
</evidence>